<protein>
    <submittedName>
        <fullName evidence="3">Monocarboxylate transporter 12</fullName>
    </submittedName>
</protein>
<feature type="transmembrane region" description="Helical" evidence="2">
    <location>
        <begin position="179"/>
        <end position="199"/>
    </location>
</feature>
<keyword evidence="2" id="KW-0472">Membrane</keyword>
<dbReference type="InterPro" id="IPR036259">
    <property type="entry name" value="MFS_trans_sf"/>
</dbReference>
<evidence type="ECO:0000256" key="2">
    <source>
        <dbReference type="SAM" id="Phobius"/>
    </source>
</evidence>
<feature type="transmembrane region" description="Helical" evidence="2">
    <location>
        <begin position="335"/>
        <end position="356"/>
    </location>
</feature>
<feature type="transmembrane region" description="Helical" evidence="2">
    <location>
        <begin position="306"/>
        <end position="329"/>
    </location>
</feature>
<feature type="transmembrane region" description="Helical" evidence="2">
    <location>
        <begin position="268"/>
        <end position="285"/>
    </location>
</feature>
<accession>A0A6A4VRK9</accession>
<feature type="region of interest" description="Disordered" evidence="1">
    <location>
        <begin position="364"/>
        <end position="394"/>
    </location>
</feature>
<organism evidence="3 4">
    <name type="scientific">Amphibalanus amphitrite</name>
    <name type="common">Striped barnacle</name>
    <name type="synonym">Balanus amphitrite</name>
    <dbReference type="NCBI Taxonomy" id="1232801"/>
    <lineage>
        <taxon>Eukaryota</taxon>
        <taxon>Metazoa</taxon>
        <taxon>Ecdysozoa</taxon>
        <taxon>Arthropoda</taxon>
        <taxon>Crustacea</taxon>
        <taxon>Multicrustacea</taxon>
        <taxon>Cirripedia</taxon>
        <taxon>Thoracica</taxon>
        <taxon>Thoracicalcarea</taxon>
        <taxon>Balanomorpha</taxon>
        <taxon>Balanoidea</taxon>
        <taxon>Balanidae</taxon>
        <taxon>Amphibalaninae</taxon>
        <taxon>Amphibalanus</taxon>
    </lineage>
</organism>
<feature type="transmembrane region" description="Helical" evidence="2">
    <location>
        <begin position="211"/>
        <end position="234"/>
    </location>
</feature>
<evidence type="ECO:0000313" key="4">
    <source>
        <dbReference type="Proteomes" id="UP000440578"/>
    </source>
</evidence>
<feature type="transmembrane region" description="Helical" evidence="2">
    <location>
        <begin position="246"/>
        <end position="262"/>
    </location>
</feature>
<dbReference type="GO" id="GO:0022857">
    <property type="term" value="F:transmembrane transporter activity"/>
    <property type="evidence" value="ECO:0007669"/>
    <property type="project" value="InterPro"/>
</dbReference>
<comment type="caution">
    <text evidence="3">The sequence shown here is derived from an EMBL/GenBank/DDBJ whole genome shotgun (WGS) entry which is preliminary data.</text>
</comment>
<keyword evidence="4" id="KW-1185">Reference proteome</keyword>
<dbReference type="OrthoDB" id="6499973at2759"/>
<feature type="transmembrane region" description="Helical" evidence="2">
    <location>
        <begin position="80"/>
        <end position="100"/>
    </location>
</feature>
<keyword evidence="2" id="KW-0812">Transmembrane</keyword>
<dbReference type="EMBL" id="VIIS01001699">
    <property type="protein sequence ID" value="KAF0294204.1"/>
    <property type="molecule type" value="Genomic_DNA"/>
</dbReference>
<dbReference type="Proteomes" id="UP000440578">
    <property type="component" value="Unassembled WGS sequence"/>
</dbReference>
<keyword evidence="2" id="KW-1133">Transmembrane helix</keyword>
<dbReference type="SUPFAM" id="SSF103473">
    <property type="entry name" value="MFS general substrate transporter"/>
    <property type="match status" value="1"/>
</dbReference>
<name>A0A6A4VRK9_AMPAM</name>
<reference evidence="3 4" key="1">
    <citation type="submission" date="2019-07" db="EMBL/GenBank/DDBJ databases">
        <title>Draft genome assembly of a fouling barnacle, Amphibalanus amphitrite (Darwin, 1854): The first reference genome for Thecostraca.</title>
        <authorList>
            <person name="Kim W."/>
        </authorList>
    </citation>
    <scope>NUCLEOTIDE SEQUENCE [LARGE SCALE GENOMIC DNA]</scope>
    <source>
        <strain evidence="3">SNU_AA5</strain>
        <tissue evidence="3">Soma without cirri and trophi</tissue>
    </source>
</reference>
<evidence type="ECO:0000256" key="1">
    <source>
        <dbReference type="SAM" id="MobiDB-lite"/>
    </source>
</evidence>
<feature type="compositionally biased region" description="Low complexity" evidence="1">
    <location>
        <begin position="523"/>
        <end position="536"/>
    </location>
</feature>
<feature type="transmembrane region" description="Helical" evidence="2">
    <location>
        <begin position="48"/>
        <end position="68"/>
    </location>
</feature>
<dbReference type="PANTHER" id="PTHR11360:SF251">
    <property type="entry name" value="MAJOR FACILITATOR SUPERFAMILY (MFS) PROFILE DOMAIN-CONTAINING PROTEIN"/>
    <property type="match status" value="1"/>
</dbReference>
<dbReference type="PANTHER" id="PTHR11360">
    <property type="entry name" value="MONOCARBOXYLATE TRANSPORTER"/>
    <property type="match status" value="1"/>
</dbReference>
<gene>
    <name evidence="3" type="primary">Slc16a12_0</name>
    <name evidence="3" type="ORF">FJT64_008140</name>
</gene>
<feature type="region of interest" description="Disordered" evidence="1">
    <location>
        <begin position="482"/>
        <end position="554"/>
    </location>
</feature>
<feature type="transmembrane region" description="Helical" evidence="2">
    <location>
        <begin position="21"/>
        <end position="42"/>
    </location>
</feature>
<dbReference type="InterPro" id="IPR050327">
    <property type="entry name" value="Proton-linked_MCT"/>
</dbReference>
<dbReference type="Pfam" id="PF07690">
    <property type="entry name" value="MFS_1"/>
    <property type="match status" value="1"/>
</dbReference>
<dbReference type="InterPro" id="IPR011701">
    <property type="entry name" value="MFS"/>
</dbReference>
<proteinExistence type="predicted"/>
<dbReference type="AlphaFoldDB" id="A0A6A4VRK9"/>
<feature type="transmembrane region" description="Helical" evidence="2">
    <location>
        <begin position="112"/>
        <end position="130"/>
    </location>
</feature>
<sequence>MALSWLLSPLTIAICRRKSTRLTAVLGGLVAALGLLFTSFASRFHQLFISYGTIFAVGVSMTREASTLMVGQYFKRRRELVETIVMSGSGVGLAIMSALIQGTIKSLGWRLGLQAVTGAVVFTFLLGTFYRSASLYHPQRRAILHLKHSKKKVKGKTKIDDKPPFFDVSMLKSRTVRMLLFSASLSSVGLHTPLIYLAQQARQEGISEDSVLLLQTYLGLGWTLGCCAFGFVVVRNNQECHISRQYLYQASSFVCGMCLLALPAVQGYSGYVLFAWLYGIFYGGFQYSLKMCTYEKVRARNFAKTWGFVQGSQAIPVLLGAPVTGYINVAVGGKAGYYFSATFVVIGSISIFLVEFQRRQRRRRRRHRHGHSAAASDAPLAEQPPPEPLPRVDSLPDVDERVLSLLKQRASAMAAAHSSGEHRKQQELTCISEEGIADMDLPDELFDDIELELNLLQGDITSCNKVENYLVLSEYENNLFAEQPSDRRPGGQRRSVSRGMAAAQAAARRQADIPEEHPEIESEPPSDASSISSRLLRTFRRGRRRGSEAQRHPH</sequence>
<feature type="compositionally biased region" description="Basic and acidic residues" evidence="1">
    <location>
        <begin position="509"/>
        <end position="520"/>
    </location>
</feature>
<evidence type="ECO:0000313" key="3">
    <source>
        <dbReference type="EMBL" id="KAF0294204.1"/>
    </source>
</evidence>
<dbReference type="Gene3D" id="1.20.1250.20">
    <property type="entry name" value="MFS general substrate transporter like domains"/>
    <property type="match status" value="1"/>
</dbReference>
<feature type="compositionally biased region" description="Basic and acidic residues" evidence="1">
    <location>
        <begin position="545"/>
        <end position="554"/>
    </location>
</feature>